<dbReference type="Proteomes" id="UP000789920">
    <property type="component" value="Unassembled WGS sequence"/>
</dbReference>
<organism evidence="1 2">
    <name type="scientific">Racocetra persica</name>
    <dbReference type="NCBI Taxonomy" id="160502"/>
    <lineage>
        <taxon>Eukaryota</taxon>
        <taxon>Fungi</taxon>
        <taxon>Fungi incertae sedis</taxon>
        <taxon>Mucoromycota</taxon>
        <taxon>Glomeromycotina</taxon>
        <taxon>Glomeromycetes</taxon>
        <taxon>Diversisporales</taxon>
        <taxon>Gigasporaceae</taxon>
        <taxon>Racocetra</taxon>
    </lineage>
</organism>
<proteinExistence type="predicted"/>
<sequence>EIMNGYLIPKNTPVWIPIYAIHHDPLIWGDDAEYFGRLEYAGNRRNLAILARI</sequence>
<reference evidence="1" key="1">
    <citation type="submission" date="2021-06" db="EMBL/GenBank/DDBJ databases">
        <authorList>
            <person name="Kallberg Y."/>
            <person name="Tangrot J."/>
            <person name="Rosling A."/>
        </authorList>
    </citation>
    <scope>NUCLEOTIDE SEQUENCE</scope>
    <source>
        <strain evidence="1">MA461A</strain>
    </source>
</reference>
<evidence type="ECO:0000313" key="1">
    <source>
        <dbReference type="EMBL" id="CAG8846107.1"/>
    </source>
</evidence>
<protein>
    <submittedName>
        <fullName evidence="1">3063_t:CDS:1</fullName>
    </submittedName>
</protein>
<feature type="non-terminal residue" evidence="1">
    <location>
        <position position="53"/>
    </location>
</feature>
<gene>
    <name evidence="1" type="ORF">RPERSI_LOCUS33971</name>
</gene>
<keyword evidence="2" id="KW-1185">Reference proteome</keyword>
<accession>A0ACA9SQ33</accession>
<dbReference type="EMBL" id="CAJVQC010149760">
    <property type="protein sequence ID" value="CAG8846107.1"/>
    <property type="molecule type" value="Genomic_DNA"/>
</dbReference>
<name>A0ACA9SQ33_9GLOM</name>
<feature type="non-terminal residue" evidence="1">
    <location>
        <position position="1"/>
    </location>
</feature>
<comment type="caution">
    <text evidence="1">The sequence shown here is derived from an EMBL/GenBank/DDBJ whole genome shotgun (WGS) entry which is preliminary data.</text>
</comment>
<evidence type="ECO:0000313" key="2">
    <source>
        <dbReference type="Proteomes" id="UP000789920"/>
    </source>
</evidence>